<evidence type="ECO:0000256" key="2">
    <source>
        <dbReference type="ARBA" id="ARBA00022723"/>
    </source>
</evidence>
<keyword evidence="2 4" id="KW-0479">Metal-binding</keyword>
<dbReference type="PANTHER" id="PTHR35008">
    <property type="entry name" value="BLL4482 PROTEIN-RELATED"/>
    <property type="match status" value="1"/>
</dbReference>
<dbReference type="GO" id="GO:0009055">
    <property type="term" value="F:electron transfer activity"/>
    <property type="evidence" value="ECO:0007669"/>
    <property type="project" value="InterPro"/>
</dbReference>
<evidence type="ECO:0000256" key="5">
    <source>
        <dbReference type="SAM" id="Phobius"/>
    </source>
</evidence>
<keyword evidence="3 4" id="KW-0408">Iron</keyword>
<feature type="domain" description="Cytochrome c" evidence="6">
    <location>
        <begin position="49"/>
        <end position="150"/>
    </location>
</feature>
<gene>
    <name evidence="7" type="ORF">SAMN05421666_0569</name>
</gene>
<name>A0A1N7EW51_9RHOB</name>
<dbReference type="Pfam" id="PF13442">
    <property type="entry name" value="Cytochrome_CBB3"/>
    <property type="match status" value="1"/>
</dbReference>
<dbReference type="InterPro" id="IPR036909">
    <property type="entry name" value="Cyt_c-like_dom_sf"/>
</dbReference>
<feature type="transmembrane region" description="Helical" evidence="5">
    <location>
        <begin position="17"/>
        <end position="38"/>
    </location>
</feature>
<organism evidence="7 8">
    <name type="scientific">Roseovarius nanhaiticus</name>
    <dbReference type="NCBI Taxonomy" id="573024"/>
    <lineage>
        <taxon>Bacteria</taxon>
        <taxon>Pseudomonadati</taxon>
        <taxon>Pseudomonadota</taxon>
        <taxon>Alphaproteobacteria</taxon>
        <taxon>Rhodobacterales</taxon>
        <taxon>Roseobacteraceae</taxon>
        <taxon>Roseovarius</taxon>
    </lineage>
</organism>
<dbReference type="GO" id="GO:0046872">
    <property type="term" value="F:metal ion binding"/>
    <property type="evidence" value="ECO:0007669"/>
    <property type="project" value="UniProtKB-KW"/>
</dbReference>
<evidence type="ECO:0000256" key="4">
    <source>
        <dbReference type="PROSITE-ProRule" id="PRU00433"/>
    </source>
</evidence>
<evidence type="ECO:0000256" key="3">
    <source>
        <dbReference type="ARBA" id="ARBA00023004"/>
    </source>
</evidence>
<protein>
    <submittedName>
        <fullName evidence="7">Cytochrome c, mono-and diheme variants</fullName>
    </submittedName>
</protein>
<dbReference type="STRING" id="573024.SAMN05216208_1566"/>
<keyword evidence="5" id="KW-0472">Membrane</keyword>
<keyword evidence="8" id="KW-1185">Reference proteome</keyword>
<proteinExistence type="predicted"/>
<reference evidence="7 8" key="1">
    <citation type="submission" date="2017-01" db="EMBL/GenBank/DDBJ databases">
        <authorList>
            <person name="Mah S.A."/>
            <person name="Swanson W.J."/>
            <person name="Moy G.W."/>
            <person name="Vacquier V.D."/>
        </authorList>
    </citation>
    <scope>NUCLEOTIDE SEQUENCE [LARGE SCALE GENOMIC DNA]</scope>
    <source>
        <strain evidence="7 8">DSM 29590</strain>
    </source>
</reference>
<dbReference type="PROSITE" id="PS51007">
    <property type="entry name" value="CYTC"/>
    <property type="match status" value="1"/>
</dbReference>
<keyword evidence="1 4" id="KW-0349">Heme</keyword>
<sequence>MLGAFGENMDKVARKRWMLGCPIGLISAILLIWFLTLGEQARMPPPAKFDLTEGSDLYQGYCADCHGAELEGQPDWQSPGTDDVFPAPPHDETGHTWHHSDATLFDYTKWGGAETLARQGVDFASGMPGFGDDLTDDQIRNILAFIKSTWPQEKQNAQARRSAKDTEASGL</sequence>
<dbReference type="InterPro" id="IPR009056">
    <property type="entry name" value="Cyt_c-like_dom"/>
</dbReference>
<dbReference type="Proteomes" id="UP000186019">
    <property type="component" value="Unassembled WGS sequence"/>
</dbReference>
<evidence type="ECO:0000313" key="7">
    <source>
        <dbReference type="EMBL" id="SIR92336.1"/>
    </source>
</evidence>
<dbReference type="PANTHER" id="PTHR35008:SF4">
    <property type="entry name" value="BLL4482 PROTEIN"/>
    <property type="match status" value="1"/>
</dbReference>
<accession>A0A1N7EW51</accession>
<dbReference type="GO" id="GO:0020037">
    <property type="term" value="F:heme binding"/>
    <property type="evidence" value="ECO:0007669"/>
    <property type="project" value="InterPro"/>
</dbReference>
<dbReference type="InterPro" id="IPR051459">
    <property type="entry name" value="Cytochrome_c-type_DH"/>
</dbReference>
<dbReference type="Gene3D" id="1.10.760.10">
    <property type="entry name" value="Cytochrome c-like domain"/>
    <property type="match status" value="1"/>
</dbReference>
<keyword evidence="5" id="KW-0812">Transmembrane</keyword>
<dbReference type="AlphaFoldDB" id="A0A1N7EW51"/>
<evidence type="ECO:0000259" key="6">
    <source>
        <dbReference type="PROSITE" id="PS51007"/>
    </source>
</evidence>
<evidence type="ECO:0000313" key="8">
    <source>
        <dbReference type="Proteomes" id="UP000186019"/>
    </source>
</evidence>
<dbReference type="SUPFAM" id="SSF46626">
    <property type="entry name" value="Cytochrome c"/>
    <property type="match status" value="1"/>
</dbReference>
<dbReference type="EMBL" id="FTNV01000001">
    <property type="protein sequence ID" value="SIR92336.1"/>
    <property type="molecule type" value="Genomic_DNA"/>
</dbReference>
<evidence type="ECO:0000256" key="1">
    <source>
        <dbReference type="ARBA" id="ARBA00022617"/>
    </source>
</evidence>
<keyword evidence="5" id="KW-1133">Transmembrane helix</keyword>